<reference evidence="5 6" key="1">
    <citation type="journal article" date="2024" name="Plant Biotechnol. J.">
        <title>Dendrobium thyrsiflorum genome and its molecular insights into genes involved in important horticultural traits.</title>
        <authorList>
            <person name="Chen B."/>
            <person name="Wang J.Y."/>
            <person name="Zheng P.J."/>
            <person name="Li K.L."/>
            <person name="Liang Y.M."/>
            <person name="Chen X.F."/>
            <person name="Zhang C."/>
            <person name="Zhao X."/>
            <person name="He X."/>
            <person name="Zhang G.Q."/>
            <person name="Liu Z.J."/>
            <person name="Xu Q."/>
        </authorList>
    </citation>
    <scope>NUCLEOTIDE SEQUENCE [LARGE SCALE GENOMIC DNA]</scope>
    <source>
        <strain evidence="5">GZMU011</strain>
    </source>
</reference>
<dbReference type="InterPro" id="IPR018136">
    <property type="entry name" value="Aconitase_4Fe-4S_BS"/>
</dbReference>
<keyword evidence="3" id="KW-0411">Iron-sulfur</keyword>
<dbReference type="InterPro" id="IPR015931">
    <property type="entry name" value="Acnase/IPM_dHydase_lsu_aba_1/3"/>
</dbReference>
<keyword evidence="6" id="KW-1185">Reference proteome</keyword>
<evidence type="ECO:0000256" key="2">
    <source>
        <dbReference type="ARBA" id="ARBA00023004"/>
    </source>
</evidence>
<dbReference type="InterPro" id="IPR001030">
    <property type="entry name" value="Acoase/IPM_deHydtase_lsu_aba"/>
</dbReference>
<dbReference type="Gene3D" id="3.30.499.10">
    <property type="entry name" value="Aconitase, domain 3"/>
    <property type="match status" value="6"/>
</dbReference>
<comment type="caution">
    <text evidence="5">The sequence shown here is derived from an EMBL/GenBank/DDBJ whole genome shotgun (WGS) entry which is preliminary data.</text>
</comment>
<dbReference type="EMBL" id="JANQDX010000017">
    <property type="protein sequence ID" value="KAL0908300.1"/>
    <property type="molecule type" value="Genomic_DNA"/>
</dbReference>
<evidence type="ECO:0000313" key="5">
    <source>
        <dbReference type="EMBL" id="KAL0908300.1"/>
    </source>
</evidence>
<dbReference type="PANTHER" id="PTHR11670">
    <property type="entry name" value="ACONITASE/IRON-RESPONSIVE ELEMENT FAMILY MEMBER"/>
    <property type="match status" value="1"/>
</dbReference>
<dbReference type="SUPFAM" id="SSF53732">
    <property type="entry name" value="Aconitase iron-sulfur domain"/>
    <property type="match status" value="2"/>
</dbReference>
<feature type="domain" description="Aconitase/3-isopropylmalate dehydratase large subunit alpha/beta/alpha" evidence="4">
    <location>
        <begin position="71"/>
        <end position="487"/>
    </location>
</feature>
<dbReference type="AlphaFoldDB" id="A0ABD0U7A7"/>
<gene>
    <name evidence="5" type="ORF">M5K25_022788</name>
</gene>
<keyword evidence="1" id="KW-0479">Metal-binding</keyword>
<accession>A0ABD0U7A7</accession>
<evidence type="ECO:0000256" key="1">
    <source>
        <dbReference type="ARBA" id="ARBA00022723"/>
    </source>
</evidence>
<dbReference type="PROSITE" id="PS01244">
    <property type="entry name" value="ACONITASE_2"/>
    <property type="match status" value="1"/>
</dbReference>
<dbReference type="PRINTS" id="PR00415">
    <property type="entry name" value="ACONITASE"/>
</dbReference>
<dbReference type="PROSITE" id="PS00450">
    <property type="entry name" value="ACONITASE_1"/>
    <property type="match status" value="2"/>
</dbReference>
<dbReference type="InterPro" id="IPR036008">
    <property type="entry name" value="Aconitase_4Fe-4S_dom"/>
</dbReference>
<evidence type="ECO:0000313" key="6">
    <source>
        <dbReference type="Proteomes" id="UP001552299"/>
    </source>
</evidence>
<dbReference type="GO" id="GO:0051536">
    <property type="term" value="F:iron-sulfur cluster binding"/>
    <property type="evidence" value="ECO:0007669"/>
    <property type="project" value="UniProtKB-KW"/>
</dbReference>
<dbReference type="Proteomes" id="UP001552299">
    <property type="component" value="Unassembled WGS sequence"/>
</dbReference>
<feature type="domain" description="Aconitase/3-isopropylmalate dehydratase large subunit alpha/beta/alpha" evidence="4">
    <location>
        <begin position="595"/>
        <end position="996"/>
    </location>
</feature>
<evidence type="ECO:0000259" key="4">
    <source>
        <dbReference type="Pfam" id="PF00330"/>
    </source>
</evidence>
<evidence type="ECO:0000256" key="3">
    <source>
        <dbReference type="ARBA" id="ARBA00023014"/>
    </source>
</evidence>
<name>A0ABD0U7A7_DENTH</name>
<keyword evidence="2" id="KW-0408">Iron</keyword>
<dbReference type="Pfam" id="PF00330">
    <property type="entry name" value="Aconitase"/>
    <property type="match status" value="2"/>
</dbReference>
<protein>
    <recommendedName>
        <fullName evidence="4">Aconitase/3-isopropylmalate dehydratase large subunit alpha/beta/alpha domain-containing protein</fullName>
    </recommendedName>
</protein>
<organism evidence="5 6">
    <name type="scientific">Dendrobium thyrsiflorum</name>
    <name type="common">Pinecone-like raceme dendrobium</name>
    <name type="synonym">Orchid</name>
    <dbReference type="NCBI Taxonomy" id="117978"/>
    <lineage>
        <taxon>Eukaryota</taxon>
        <taxon>Viridiplantae</taxon>
        <taxon>Streptophyta</taxon>
        <taxon>Embryophyta</taxon>
        <taxon>Tracheophyta</taxon>
        <taxon>Spermatophyta</taxon>
        <taxon>Magnoliopsida</taxon>
        <taxon>Liliopsida</taxon>
        <taxon>Asparagales</taxon>
        <taxon>Orchidaceae</taxon>
        <taxon>Epidendroideae</taxon>
        <taxon>Malaxideae</taxon>
        <taxon>Dendrobiinae</taxon>
        <taxon>Dendrobium</taxon>
    </lineage>
</organism>
<proteinExistence type="predicted"/>
<dbReference type="InterPro" id="IPR006249">
    <property type="entry name" value="Aconitase/IRP2"/>
</dbReference>
<dbReference type="GO" id="GO:0046872">
    <property type="term" value="F:metal ion binding"/>
    <property type="evidence" value="ECO:0007669"/>
    <property type="project" value="UniProtKB-KW"/>
</dbReference>
<sequence length="996" mass="108807">MASINPFKDILLSLPKPDGGEFGKYFSLPALKDSRIDKLPYSIWILLESAIRNCDNFQVTKSDVEKIIDWQSTSPKLDGDSNKINPLVPVDLVIDHSVQVDLARSENAEQTNMELELQRNNERFAFLKWGANAFHNMLVVPPGSGIVHQVNLEYLGRVVFNNAGILYPDSVVGTDSHTTMIDGLGVAGWGVGGIEAEATMLGQPMSMVLPGVVGFKLSGKLCNGVTATDLVLTVTQMLRKHGVVGKFVEFYGEGVGELSLADRATIANMSPEYGATMGFFPVDHVTLQYLKLTGRSHETVTMIEAYLRANKMFVDYNEPQVETVYSSYLELDLSIVEPCFSGPKRPHDRVPLKEMKADWHSCLDSKVGFKGFAVQKESQDKVVKFDFHGQPAELKHGSVVIAAITSCTNTSNPSVMLGAALVAKKACELGLEVKPWIKTSLAPVSGVVTKYLLRSGLQQYLNQQGFDIVGYGCTTCIGNSGDLDENSRDLTLPHSPLIRLCPQPTSSTATGSGSLWRCSIGLPAMASINPFKDILLSLPKPDGGEFGKYFSLLALKDSRIDKLPYSIWILLESAIRNCDNFQVTKSDVEKIIDWQSTSPKLDGDSNKINPLVPVDLVIDHSVQVDLARSENAEQTNMELELQRNNERFAFLKWGANAFHNTLVVPPGSGIVHQVNLEYLGRVVFNNAGILYPDSVVGTDSHTTMIDGLGVAGWGVGGIEAEATMLGQPMSMVLPGVVGFKLSGKLCNGVTATDLVLTVTQMLRKHGVVGKFVEFYGEGVGELSLADRATIANMSPEYGATMGFFPVDHVTLQYLKLTGRSHETVTMIEAYLRANKMFVDYNEPQVETVYSSYLELDLSIVEPCFLGPKRPHDRVPLKEMKADWHSCLDSKVGFKGFAVQKESHDKVVKFDFHGQPAELKHGSVVIAAITSCTNTSNPSVMLGAALVAKKACELGLEVKPWIKTSLAPVSGVVTKYLLRSGLQQYLNQQGFDIVGYG</sequence>